<dbReference type="PROSITE" id="PS50110">
    <property type="entry name" value="RESPONSE_REGULATORY"/>
    <property type="match status" value="1"/>
</dbReference>
<dbReference type="OrthoDB" id="7298659at2"/>
<protein>
    <submittedName>
        <fullName evidence="3">Tetratricopeptide repeat protein</fullName>
    </submittedName>
</protein>
<dbReference type="InterPro" id="IPR001789">
    <property type="entry name" value="Sig_transdc_resp-reg_receiver"/>
</dbReference>
<dbReference type="InterPro" id="IPR011990">
    <property type="entry name" value="TPR-like_helical_dom_sf"/>
</dbReference>
<organism evidence="3 4">
    <name type="scientific">Sulfuritortus calidifontis</name>
    <dbReference type="NCBI Taxonomy" id="1914471"/>
    <lineage>
        <taxon>Bacteria</taxon>
        <taxon>Pseudomonadati</taxon>
        <taxon>Pseudomonadota</taxon>
        <taxon>Betaproteobacteria</taxon>
        <taxon>Nitrosomonadales</taxon>
        <taxon>Thiobacillaceae</taxon>
        <taxon>Sulfuritortus</taxon>
    </lineage>
</organism>
<sequence>MADSPFSLKPSAAETSCPFDRLRYMVIEDSNTMRLWLRNALAEMGGKRIDTATSYGDAINRIKNRGEIYDVVLCDYILSDARDGQQLLEEIRRTKALPSSAIWLMITGENTYEQVFSAAELAPDDYLLKPVSPKILLDRLEKAWLRKQALKPAMDLFDDGKFAECIAVCRAGIQAESPYKLDLLRQIGEAMLAQGHFQEAHRHFESIVAEYPRLPWARLGAARAYFMLERHDEAQELLEQLAIENPDFLHAQDWLAKVHEKKGDLEATKQILNELIEKNPKALHRHREIVRAAVATGDEQTARKAYELMHTHGKGSSFVQPADFCAYATLLVKQGGNEAGEKLASLNKQMMDFHHGKPEFNFANSMLKFSRASVLKDDSAMKQAYKSMQVALGDMLETDNEQRMAMLQAAVAVGDEVKAADLVRGLYADFHGNDQMLNRVDALLEGTAGAQFKALKAAALKEVEDLNRRAINIAKGGQLREAVNEFIRLAENHPILAITLNASVAIVKWMEENGPEPYLTNKLEQYIQFMKKRDPANPKLAMIIEAQSLLERNLDKGKAAAAKS</sequence>
<dbReference type="Pfam" id="PF14559">
    <property type="entry name" value="TPR_19"/>
    <property type="match status" value="1"/>
</dbReference>
<proteinExistence type="predicted"/>
<dbReference type="GO" id="GO:0000160">
    <property type="term" value="P:phosphorelay signal transduction system"/>
    <property type="evidence" value="ECO:0007669"/>
    <property type="project" value="InterPro"/>
</dbReference>
<feature type="domain" description="Response regulatory" evidence="2">
    <location>
        <begin position="23"/>
        <end position="144"/>
    </location>
</feature>
<dbReference type="InterPro" id="IPR052048">
    <property type="entry name" value="ST_Response_Regulator"/>
</dbReference>
<gene>
    <name evidence="3" type="ORF">EDC61_10574</name>
</gene>
<dbReference type="InterPro" id="IPR011006">
    <property type="entry name" value="CheY-like_superfamily"/>
</dbReference>
<comment type="caution">
    <text evidence="3">The sequence shown here is derived from an EMBL/GenBank/DDBJ whole genome shotgun (WGS) entry which is preliminary data.</text>
</comment>
<dbReference type="PANTHER" id="PTHR43228:SF1">
    <property type="entry name" value="TWO-COMPONENT RESPONSE REGULATOR ARR22"/>
    <property type="match status" value="1"/>
</dbReference>
<keyword evidence="4" id="KW-1185">Reference proteome</keyword>
<dbReference type="Pfam" id="PF00072">
    <property type="entry name" value="Response_reg"/>
    <property type="match status" value="1"/>
</dbReference>
<feature type="modified residue" description="4-aspartylphosphate" evidence="1">
    <location>
        <position position="75"/>
    </location>
</feature>
<dbReference type="RefSeq" id="WP_126463473.1">
    <property type="nucleotide sequence ID" value="NZ_AP018721.1"/>
</dbReference>
<evidence type="ECO:0000256" key="1">
    <source>
        <dbReference type="PROSITE-ProRule" id="PRU00169"/>
    </source>
</evidence>
<name>A0A4R3JYG6_9PROT</name>
<dbReference type="AlphaFoldDB" id="A0A4R3JYG6"/>
<dbReference type="Proteomes" id="UP000295135">
    <property type="component" value="Unassembled WGS sequence"/>
</dbReference>
<evidence type="ECO:0000259" key="2">
    <source>
        <dbReference type="PROSITE" id="PS50110"/>
    </source>
</evidence>
<dbReference type="Gene3D" id="3.40.50.2300">
    <property type="match status" value="1"/>
</dbReference>
<reference evidence="3 4" key="1">
    <citation type="submission" date="2019-03" db="EMBL/GenBank/DDBJ databases">
        <title>Genomic Encyclopedia of Type Strains, Phase IV (KMG-IV): sequencing the most valuable type-strain genomes for metagenomic binning, comparative biology and taxonomic classification.</title>
        <authorList>
            <person name="Goeker M."/>
        </authorList>
    </citation>
    <scope>NUCLEOTIDE SEQUENCE [LARGE SCALE GENOMIC DNA]</scope>
    <source>
        <strain evidence="3 4">DSM 103923</strain>
    </source>
</reference>
<dbReference type="EMBL" id="SLZY01000005">
    <property type="protein sequence ID" value="TCS72420.1"/>
    <property type="molecule type" value="Genomic_DNA"/>
</dbReference>
<evidence type="ECO:0000313" key="4">
    <source>
        <dbReference type="Proteomes" id="UP000295135"/>
    </source>
</evidence>
<dbReference type="PANTHER" id="PTHR43228">
    <property type="entry name" value="TWO-COMPONENT RESPONSE REGULATOR"/>
    <property type="match status" value="1"/>
</dbReference>
<dbReference type="SUPFAM" id="SSF52172">
    <property type="entry name" value="CheY-like"/>
    <property type="match status" value="1"/>
</dbReference>
<keyword evidence="1" id="KW-0597">Phosphoprotein</keyword>
<dbReference type="SUPFAM" id="SSF48452">
    <property type="entry name" value="TPR-like"/>
    <property type="match status" value="1"/>
</dbReference>
<dbReference type="Gene3D" id="1.25.40.10">
    <property type="entry name" value="Tetratricopeptide repeat domain"/>
    <property type="match status" value="1"/>
</dbReference>
<accession>A0A4R3JYG6</accession>
<evidence type="ECO:0000313" key="3">
    <source>
        <dbReference type="EMBL" id="TCS72420.1"/>
    </source>
</evidence>
<dbReference type="SMART" id="SM00448">
    <property type="entry name" value="REC"/>
    <property type="match status" value="1"/>
</dbReference>